<sequence>MTNATGLTPPPPCGDCAPLPILDGEDPSLLENQRRHLNEVSADMIQNMSLDKASAADIRRARNLALLSELYEDAAVAYNDGDKRKLVDLMATAEHLVGSGSLHGRQQSDDILTVDSMKVLPEAQHS</sequence>
<dbReference type="InParanoid" id="C5LU27"/>
<accession>C5LU27</accession>
<dbReference type="GeneID" id="9051839"/>
<evidence type="ECO:0000313" key="2">
    <source>
        <dbReference type="Proteomes" id="UP000007800"/>
    </source>
</evidence>
<proteinExistence type="predicted"/>
<evidence type="ECO:0000313" key="1">
    <source>
        <dbReference type="EMBL" id="EEQ99825.1"/>
    </source>
</evidence>
<dbReference type="Proteomes" id="UP000007800">
    <property type="component" value="Unassembled WGS sequence"/>
</dbReference>
<organism evidence="2">
    <name type="scientific">Perkinsus marinus (strain ATCC 50983 / TXsc)</name>
    <dbReference type="NCBI Taxonomy" id="423536"/>
    <lineage>
        <taxon>Eukaryota</taxon>
        <taxon>Sar</taxon>
        <taxon>Alveolata</taxon>
        <taxon>Perkinsozoa</taxon>
        <taxon>Perkinsea</taxon>
        <taxon>Perkinsida</taxon>
        <taxon>Perkinsidae</taxon>
        <taxon>Perkinsus</taxon>
    </lineage>
</organism>
<keyword evidence="2" id="KW-1185">Reference proteome</keyword>
<dbReference type="RefSeq" id="XP_002767108.1">
    <property type="nucleotide sequence ID" value="XM_002767062.1"/>
</dbReference>
<gene>
    <name evidence="1" type="ORF">Pmar_PMAR020282</name>
</gene>
<name>C5LU27_PERM5</name>
<reference evidence="1 2" key="1">
    <citation type="submission" date="2008-07" db="EMBL/GenBank/DDBJ databases">
        <authorList>
            <person name="El-Sayed N."/>
            <person name="Caler E."/>
            <person name="Inman J."/>
            <person name="Amedeo P."/>
            <person name="Hass B."/>
            <person name="Wortman J."/>
        </authorList>
    </citation>
    <scope>NUCLEOTIDE SEQUENCE [LARGE SCALE GENOMIC DNA]</scope>
    <source>
        <strain evidence="2">ATCC 50983 / TXsc</strain>
    </source>
</reference>
<dbReference type="AlphaFoldDB" id="C5LU27"/>
<protein>
    <submittedName>
        <fullName evidence="1">Uncharacterized protein</fullName>
    </submittedName>
</protein>
<dbReference type="EMBL" id="GG685423">
    <property type="protein sequence ID" value="EEQ99825.1"/>
    <property type="molecule type" value="Genomic_DNA"/>
</dbReference>